<evidence type="ECO:0000313" key="4">
    <source>
        <dbReference type="Proteomes" id="UP000240542"/>
    </source>
</evidence>
<keyword evidence="4" id="KW-1185">Reference proteome</keyword>
<feature type="transmembrane region" description="Helical" evidence="2">
    <location>
        <begin position="138"/>
        <end position="156"/>
    </location>
</feature>
<dbReference type="OrthoDB" id="4464568at2"/>
<proteinExistence type="predicted"/>
<organism evidence="3 4">
    <name type="scientific">Murinocardiopsis flavida</name>
    <dbReference type="NCBI Taxonomy" id="645275"/>
    <lineage>
        <taxon>Bacteria</taxon>
        <taxon>Bacillati</taxon>
        <taxon>Actinomycetota</taxon>
        <taxon>Actinomycetes</taxon>
        <taxon>Streptosporangiales</taxon>
        <taxon>Nocardiopsidaceae</taxon>
        <taxon>Murinocardiopsis</taxon>
    </lineage>
</organism>
<accession>A0A2P8DF67</accession>
<keyword evidence="2" id="KW-0812">Transmembrane</keyword>
<feature type="transmembrane region" description="Helical" evidence="2">
    <location>
        <begin position="12"/>
        <end position="30"/>
    </location>
</feature>
<reference evidence="3 4" key="1">
    <citation type="submission" date="2018-03" db="EMBL/GenBank/DDBJ databases">
        <title>Genomic Encyclopedia of Archaeal and Bacterial Type Strains, Phase II (KMG-II): from individual species to whole genera.</title>
        <authorList>
            <person name="Goeker M."/>
        </authorList>
    </citation>
    <scope>NUCLEOTIDE SEQUENCE [LARGE SCALE GENOMIC DNA]</scope>
    <source>
        <strain evidence="3 4">DSM 45312</strain>
    </source>
</reference>
<feature type="transmembrane region" description="Helical" evidence="2">
    <location>
        <begin position="42"/>
        <end position="62"/>
    </location>
</feature>
<evidence type="ECO:0000256" key="1">
    <source>
        <dbReference type="SAM" id="MobiDB-lite"/>
    </source>
</evidence>
<keyword evidence="2" id="KW-0472">Membrane</keyword>
<sequence>MTGWASRYGAPPWHLAVMVCCFALALYAGWRLVQGDPVGVALWFVGAALLHDLVLLPAYTALDRGARAAARRVRGVRRPGGAAGRERGTGNGPPPAGHLRVPATVSGVLFLVWAPLILGPAPAYERTTGLPPDGFGTRWVLITAALFAASAALYAARRAIAGRRRRHGRT</sequence>
<dbReference type="EMBL" id="PYGA01000013">
    <property type="protein sequence ID" value="PSK95850.1"/>
    <property type="molecule type" value="Genomic_DNA"/>
</dbReference>
<dbReference type="AlphaFoldDB" id="A0A2P8DF67"/>
<evidence type="ECO:0000313" key="3">
    <source>
        <dbReference type="EMBL" id="PSK95850.1"/>
    </source>
</evidence>
<feature type="region of interest" description="Disordered" evidence="1">
    <location>
        <begin position="77"/>
        <end position="97"/>
    </location>
</feature>
<dbReference type="Proteomes" id="UP000240542">
    <property type="component" value="Unassembled WGS sequence"/>
</dbReference>
<name>A0A2P8DF67_9ACTN</name>
<dbReference type="RefSeq" id="WP_106584318.1">
    <property type="nucleotide sequence ID" value="NZ_PYGA01000013.1"/>
</dbReference>
<evidence type="ECO:0000256" key="2">
    <source>
        <dbReference type="SAM" id="Phobius"/>
    </source>
</evidence>
<gene>
    <name evidence="3" type="ORF">CLV63_11313</name>
</gene>
<feature type="transmembrane region" description="Helical" evidence="2">
    <location>
        <begin position="99"/>
        <end position="118"/>
    </location>
</feature>
<comment type="caution">
    <text evidence="3">The sequence shown here is derived from an EMBL/GenBank/DDBJ whole genome shotgun (WGS) entry which is preliminary data.</text>
</comment>
<protein>
    <submittedName>
        <fullName evidence="3">Uncharacterized protein</fullName>
    </submittedName>
</protein>
<keyword evidence="2" id="KW-1133">Transmembrane helix</keyword>